<feature type="transmembrane region" description="Helical" evidence="17">
    <location>
        <begin position="387"/>
        <end position="407"/>
    </location>
</feature>
<evidence type="ECO:0000256" key="15">
    <source>
        <dbReference type="ARBA" id="ARBA00023136"/>
    </source>
</evidence>
<evidence type="ECO:0000256" key="3">
    <source>
        <dbReference type="ARBA" id="ARBA00009025"/>
    </source>
</evidence>
<feature type="domain" description="NADH:ubiquinone oxidoreductase chain 4 N-terminal" evidence="19">
    <location>
        <begin position="3"/>
        <end position="105"/>
    </location>
</feature>
<dbReference type="GO" id="GO:0042773">
    <property type="term" value="P:ATP synthesis coupled electron transport"/>
    <property type="evidence" value="ECO:0007669"/>
    <property type="project" value="InterPro"/>
</dbReference>
<feature type="domain" description="NADH:quinone oxidoreductase/Mrp antiporter transmembrane" evidence="18">
    <location>
        <begin position="109"/>
        <end position="395"/>
    </location>
</feature>
<feature type="transmembrane region" description="Helical" evidence="17">
    <location>
        <begin position="278"/>
        <end position="297"/>
    </location>
</feature>
<evidence type="ECO:0000256" key="12">
    <source>
        <dbReference type="ARBA" id="ARBA00023027"/>
    </source>
</evidence>
<sequence>MKMLKFLFSLIFIIPVIFLSGNFWIMQFILVMLSILMIFLGSFSYEWVQLSSFLGCDLMSFGLIFLTFWIVFLMFLASQKIYGENLFKVYFMLVNFLLLFFLFLTFSVTNLFLFYLFFECSLIPILCLILGWGYQFDRIQAAIYLFFYTLFASLPFLFCLINIFLNKFSLNFLFFSLNMNNYNLNFFIYFFVILAFLVKMPMFLVHLWLPKAHVEAPVSGSMILAGVTLKLGGYGLIRSMNFLFPLNIKFNFFFIILSLMGALIVSLICLVQIDLKSLVAYSSVVHMGMLLGGLFTLTNWGVMGAYLLMISHGLCSSGLFCLINIVYERMGSRSILINKGLINFMPSMTLWWFLLCSSNMAAPPSLNLLGEIFLINSLIMWFKSLSVLLFFLSFFSAVYSIYLYSFSQHGSLNLGCYSFSQPSLREYLLLMLHWIPLNLLILNCDIFVFVMI</sequence>
<keyword evidence="13 17" id="KW-0830">Ubiquinone</keyword>
<feature type="transmembrane region" description="Helical" evidence="17">
    <location>
        <begin position="303"/>
        <end position="323"/>
    </location>
</feature>
<dbReference type="GO" id="GO:0031966">
    <property type="term" value="C:mitochondrial membrane"/>
    <property type="evidence" value="ECO:0007669"/>
    <property type="project" value="UniProtKB-SubCell"/>
</dbReference>
<accession>A0A977TL47</accession>
<dbReference type="RefSeq" id="YP_010531159.1">
    <property type="nucleotide sequence ID" value="NC_067796.1"/>
</dbReference>
<dbReference type="EMBL" id="ON840086">
    <property type="protein sequence ID" value="UXW93381.1"/>
    <property type="molecule type" value="Genomic_DNA"/>
</dbReference>
<dbReference type="Pfam" id="PF00361">
    <property type="entry name" value="Proton_antipo_M"/>
    <property type="match status" value="1"/>
</dbReference>
<evidence type="ECO:0000256" key="16">
    <source>
        <dbReference type="ARBA" id="ARBA00049551"/>
    </source>
</evidence>
<keyword evidence="15 17" id="KW-0472">Membrane</keyword>
<feature type="transmembrane region" description="Helical" evidence="17">
    <location>
        <begin position="250"/>
        <end position="271"/>
    </location>
</feature>
<feature type="transmembrane region" description="Helical" evidence="17">
    <location>
        <begin position="186"/>
        <end position="209"/>
    </location>
</feature>
<evidence type="ECO:0000259" key="19">
    <source>
        <dbReference type="Pfam" id="PF01059"/>
    </source>
</evidence>
<feature type="transmembrane region" description="Helical" evidence="17">
    <location>
        <begin position="427"/>
        <end position="450"/>
    </location>
</feature>
<keyword evidence="6 17" id="KW-0813">Transport</keyword>
<dbReference type="CTD" id="4538"/>
<evidence type="ECO:0000256" key="17">
    <source>
        <dbReference type="RuleBase" id="RU003297"/>
    </source>
</evidence>
<evidence type="ECO:0000256" key="10">
    <source>
        <dbReference type="ARBA" id="ARBA00022982"/>
    </source>
</evidence>
<dbReference type="EC" id="7.1.1.2" evidence="4 17"/>
<reference evidence="20" key="2">
    <citation type="submission" date="2022-06" db="EMBL/GenBank/DDBJ databases">
        <authorList>
            <person name="Niu G."/>
        </authorList>
    </citation>
    <scope>NUCLEOTIDE SEQUENCE</scope>
</reference>
<evidence type="ECO:0000256" key="1">
    <source>
        <dbReference type="ARBA" id="ARBA00003257"/>
    </source>
</evidence>
<feature type="transmembrane region" description="Helical" evidence="17">
    <location>
        <begin position="221"/>
        <end position="244"/>
    </location>
</feature>
<comment type="catalytic activity">
    <reaction evidence="16 17">
        <text>a ubiquinone + NADH + 5 H(+)(in) = a ubiquinol + NAD(+) + 4 H(+)(out)</text>
        <dbReference type="Rhea" id="RHEA:29091"/>
        <dbReference type="Rhea" id="RHEA-COMP:9565"/>
        <dbReference type="Rhea" id="RHEA-COMP:9566"/>
        <dbReference type="ChEBI" id="CHEBI:15378"/>
        <dbReference type="ChEBI" id="CHEBI:16389"/>
        <dbReference type="ChEBI" id="CHEBI:17976"/>
        <dbReference type="ChEBI" id="CHEBI:57540"/>
        <dbReference type="ChEBI" id="CHEBI:57945"/>
        <dbReference type="EC" id="7.1.1.2"/>
    </reaction>
</comment>
<reference evidence="20" key="1">
    <citation type="journal article" date="2022" name="Insects">
        <title>Phylogenomic Analyses of the Tenthredinoidea Support the Familial Rank of Athaliidae (Insecta, Tenthredinoidea).</title>
        <authorList>
            <person name="Niu G."/>
            <person name="Budak M."/>
            <person name="Korkmaz E.M."/>
            <person name="Dogan O."/>
            <person name="Nel A."/>
            <person name="Wan S."/>
            <person name="Cai C."/>
            <person name="Jouault C."/>
            <person name="Li M."/>
            <person name="Wei M."/>
        </authorList>
    </citation>
    <scope>NUCLEOTIDE SEQUENCE</scope>
</reference>
<dbReference type="PANTHER" id="PTHR43507:SF20">
    <property type="entry name" value="NADH-UBIQUINONE OXIDOREDUCTASE CHAIN 4"/>
    <property type="match status" value="1"/>
</dbReference>
<dbReference type="GO" id="GO:0015990">
    <property type="term" value="P:electron transport coupled proton transport"/>
    <property type="evidence" value="ECO:0007669"/>
    <property type="project" value="TreeGrafter"/>
</dbReference>
<feature type="transmembrane region" description="Helical" evidence="17">
    <location>
        <begin position="335"/>
        <end position="354"/>
    </location>
</feature>
<keyword evidence="14 17" id="KW-0496">Mitochondrion</keyword>
<evidence type="ECO:0000256" key="13">
    <source>
        <dbReference type="ARBA" id="ARBA00023075"/>
    </source>
</evidence>
<name>A0A977TL47_9HYME</name>
<evidence type="ECO:0000256" key="2">
    <source>
        <dbReference type="ARBA" id="ARBA00004225"/>
    </source>
</evidence>
<feature type="transmembrane region" description="Helical" evidence="17">
    <location>
        <begin position="52"/>
        <end position="77"/>
    </location>
</feature>
<evidence type="ECO:0000256" key="4">
    <source>
        <dbReference type="ARBA" id="ARBA00012944"/>
    </source>
</evidence>
<gene>
    <name evidence="20" type="primary">ND4</name>
</gene>
<evidence type="ECO:0000256" key="7">
    <source>
        <dbReference type="ARBA" id="ARBA00022660"/>
    </source>
</evidence>
<proteinExistence type="inferred from homology"/>
<keyword evidence="7 17" id="KW-0679">Respiratory chain</keyword>
<feature type="transmembrane region" description="Helical" evidence="17">
    <location>
        <begin position="141"/>
        <end position="166"/>
    </location>
</feature>
<keyword evidence="12 17" id="KW-0520">NAD</keyword>
<organism evidence="20">
    <name type="scientific">Athalia arunachalensis</name>
    <dbReference type="NCBI Taxonomy" id="2950354"/>
    <lineage>
        <taxon>Eukaryota</taxon>
        <taxon>Metazoa</taxon>
        <taxon>Ecdysozoa</taxon>
        <taxon>Arthropoda</taxon>
        <taxon>Hexapoda</taxon>
        <taxon>Insecta</taxon>
        <taxon>Pterygota</taxon>
        <taxon>Neoptera</taxon>
        <taxon>Endopterygota</taxon>
        <taxon>Hymenoptera</taxon>
        <taxon>Tenthredinoidea</taxon>
        <taxon>Athaliidae</taxon>
        <taxon>Athalia</taxon>
    </lineage>
</organism>
<feature type="transmembrane region" description="Helical" evidence="17">
    <location>
        <begin position="112"/>
        <end position="134"/>
    </location>
</feature>
<evidence type="ECO:0000256" key="9">
    <source>
        <dbReference type="ARBA" id="ARBA00022967"/>
    </source>
</evidence>
<keyword evidence="9" id="KW-1278">Translocase</keyword>
<feature type="transmembrane region" description="Helical" evidence="17">
    <location>
        <begin position="89"/>
        <end position="106"/>
    </location>
</feature>
<comment type="function">
    <text evidence="17">Core subunit of the mitochondrial membrane respiratory chain NADH dehydrogenase (Complex I) which catalyzes electron transfer from NADH through the respiratory chain, using ubiquinone as an electron acceptor. Essential for the catalytic activity and assembly of complex I.</text>
</comment>
<dbReference type="InterPro" id="IPR000260">
    <property type="entry name" value="NADH4_N"/>
</dbReference>
<dbReference type="GO" id="GO:0008137">
    <property type="term" value="F:NADH dehydrogenase (ubiquinone) activity"/>
    <property type="evidence" value="ECO:0007669"/>
    <property type="project" value="UniProtKB-UniRule"/>
</dbReference>
<evidence type="ECO:0000256" key="5">
    <source>
        <dbReference type="ARBA" id="ARBA00021006"/>
    </source>
</evidence>
<geneLocation type="mitochondrion" evidence="20"/>
<evidence type="ECO:0000256" key="8">
    <source>
        <dbReference type="ARBA" id="ARBA00022692"/>
    </source>
</evidence>
<evidence type="ECO:0000256" key="14">
    <source>
        <dbReference type="ARBA" id="ARBA00023128"/>
    </source>
</evidence>
<dbReference type="InterPro" id="IPR001750">
    <property type="entry name" value="ND/Mrp_TM"/>
</dbReference>
<dbReference type="GO" id="GO:0048039">
    <property type="term" value="F:ubiquinone binding"/>
    <property type="evidence" value="ECO:0007669"/>
    <property type="project" value="TreeGrafter"/>
</dbReference>
<dbReference type="GO" id="GO:0003954">
    <property type="term" value="F:NADH dehydrogenase activity"/>
    <property type="evidence" value="ECO:0007669"/>
    <property type="project" value="TreeGrafter"/>
</dbReference>
<dbReference type="PANTHER" id="PTHR43507">
    <property type="entry name" value="NADH-UBIQUINONE OXIDOREDUCTASE CHAIN 4"/>
    <property type="match status" value="1"/>
</dbReference>
<comment type="similarity">
    <text evidence="3 17">Belongs to the complex I subunit 4 family.</text>
</comment>
<feature type="transmembrane region" description="Helical" evidence="17">
    <location>
        <begin position="7"/>
        <end position="40"/>
    </location>
</feature>
<keyword evidence="10 17" id="KW-0249">Electron transport</keyword>
<comment type="function">
    <text evidence="1">Core subunit of the mitochondrial membrane respiratory chain NADH dehydrogenase (Complex I) that is believed to belong to the minimal assembly required for catalysis. Complex I functions in the transfer of electrons from NADH to the respiratory chain. The immediate electron acceptor for the enzyme is believed to be ubiquinone.</text>
</comment>
<protein>
    <recommendedName>
        <fullName evidence="5 17">NADH-ubiquinone oxidoreductase chain 4</fullName>
        <ecNumber evidence="4 17">7.1.1.2</ecNumber>
    </recommendedName>
</protein>
<dbReference type="GeneID" id="76336547"/>
<evidence type="ECO:0000256" key="6">
    <source>
        <dbReference type="ARBA" id="ARBA00022448"/>
    </source>
</evidence>
<evidence type="ECO:0000256" key="11">
    <source>
        <dbReference type="ARBA" id="ARBA00022989"/>
    </source>
</evidence>
<dbReference type="InterPro" id="IPR003918">
    <property type="entry name" value="NADH_UbQ_OxRdtase"/>
</dbReference>
<keyword evidence="11 17" id="KW-1133">Transmembrane helix</keyword>
<evidence type="ECO:0000259" key="18">
    <source>
        <dbReference type="Pfam" id="PF00361"/>
    </source>
</evidence>
<dbReference type="AlphaFoldDB" id="A0A977TL47"/>
<dbReference type="Pfam" id="PF01059">
    <property type="entry name" value="Oxidored_q5_N"/>
    <property type="match status" value="1"/>
</dbReference>
<evidence type="ECO:0000313" key="20">
    <source>
        <dbReference type="EMBL" id="UXW93381.1"/>
    </source>
</evidence>
<keyword evidence="8 17" id="KW-0812">Transmembrane</keyword>
<comment type="subcellular location">
    <subcellularLocation>
        <location evidence="2 17">Mitochondrion membrane</location>
        <topology evidence="2 17">Multi-pass membrane protein</topology>
    </subcellularLocation>
</comment>
<dbReference type="PRINTS" id="PR01437">
    <property type="entry name" value="NUOXDRDTASE4"/>
</dbReference>